<keyword evidence="4 9" id="KW-0378">Hydrolase</keyword>
<gene>
    <name evidence="9" type="ORF">RR42_m3480</name>
</gene>
<reference evidence="9 10" key="1">
    <citation type="journal article" date="2015" name="Genome Announc.">
        <title>Complete Genome Sequence of Cupriavidus basilensis 4G11, Isolated from the Oak Ridge Field Research Center Site.</title>
        <authorList>
            <person name="Ray J."/>
            <person name="Waters R.J."/>
            <person name="Skerker J.M."/>
            <person name="Kuehl J.V."/>
            <person name="Price M.N."/>
            <person name="Huang J."/>
            <person name="Chakraborty R."/>
            <person name="Arkin A.P."/>
            <person name="Deutschbauer A."/>
        </authorList>
    </citation>
    <scope>NUCLEOTIDE SEQUENCE [LARGE SCALE GENOMIC DNA]</scope>
    <source>
        <strain evidence="9">4G11</strain>
    </source>
</reference>
<sequence>MTFEANPTVEIKVLDARLHEWGLPAYQSDMAAAIDLHACLDAALTIEPGTPAQLVPAGISVHMGNPYMAATIAPRSGLGHKKGLVLGNSIGVIDADYQGPIMVSVWNRNAPGTEPIVIQPGERIAQMMFVPVLRPVFKTVETFSEDTARGAGGFGSTGVHHAKSGS</sequence>
<dbReference type="FunFam" id="2.70.40.10:FF:000002">
    <property type="entry name" value="dUTP diphosphatase"/>
    <property type="match status" value="1"/>
</dbReference>
<proteinExistence type="inferred from homology"/>
<dbReference type="GO" id="GO:0000287">
    <property type="term" value="F:magnesium ion binding"/>
    <property type="evidence" value="ECO:0007669"/>
    <property type="project" value="InterPro"/>
</dbReference>
<dbReference type="NCBIfam" id="NF001862">
    <property type="entry name" value="PRK00601.1"/>
    <property type="match status" value="1"/>
</dbReference>
<dbReference type="InterPro" id="IPR029054">
    <property type="entry name" value="dUTPase-like"/>
</dbReference>
<keyword evidence="6" id="KW-0546">Nucleotide metabolism</keyword>
<evidence type="ECO:0000256" key="5">
    <source>
        <dbReference type="ARBA" id="ARBA00022842"/>
    </source>
</evidence>
<dbReference type="CDD" id="cd07557">
    <property type="entry name" value="trimeric_dUTPase"/>
    <property type="match status" value="1"/>
</dbReference>
<dbReference type="EC" id="3.6.1.23" evidence="2"/>
<comment type="similarity">
    <text evidence="1">Belongs to the dUTPase family.</text>
</comment>
<dbReference type="SUPFAM" id="SSF51283">
    <property type="entry name" value="dUTPase-like"/>
    <property type="match status" value="1"/>
</dbReference>
<dbReference type="InterPro" id="IPR008181">
    <property type="entry name" value="dUTPase"/>
</dbReference>
<evidence type="ECO:0000256" key="4">
    <source>
        <dbReference type="ARBA" id="ARBA00022801"/>
    </source>
</evidence>
<dbReference type="KEGG" id="cbw:RR42_m3480"/>
<dbReference type="OrthoDB" id="9809956at2"/>
<protein>
    <recommendedName>
        <fullName evidence="2">dUTP diphosphatase</fullName>
        <ecNumber evidence="2">3.6.1.23</ecNumber>
    </recommendedName>
</protein>
<dbReference type="RefSeq" id="WP_043349318.1">
    <property type="nucleotide sequence ID" value="NZ_CP010536.1"/>
</dbReference>
<dbReference type="AlphaFoldDB" id="A0A0C4YJH0"/>
<evidence type="ECO:0000256" key="2">
    <source>
        <dbReference type="ARBA" id="ARBA00012379"/>
    </source>
</evidence>
<name>A0A0C4YJH0_9BURK</name>
<dbReference type="Gene3D" id="2.70.40.10">
    <property type="match status" value="1"/>
</dbReference>
<organism evidence="9 10">
    <name type="scientific">Cupriavidus basilensis</name>
    <dbReference type="NCBI Taxonomy" id="68895"/>
    <lineage>
        <taxon>Bacteria</taxon>
        <taxon>Pseudomonadati</taxon>
        <taxon>Pseudomonadota</taxon>
        <taxon>Betaproteobacteria</taxon>
        <taxon>Burkholderiales</taxon>
        <taxon>Burkholderiaceae</taxon>
        <taxon>Cupriavidus</taxon>
    </lineage>
</organism>
<dbReference type="PANTHER" id="PTHR11241">
    <property type="entry name" value="DEOXYURIDINE 5'-TRIPHOSPHATE NUCLEOTIDOHYDROLASE"/>
    <property type="match status" value="1"/>
</dbReference>
<evidence type="ECO:0000256" key="7">
    <source>
        <dbReference type="ARBA" id="ARBA00047686"/>
    </source>
</evidence>
<dbReference type="InterPro" id="IPR036157">
    <property type="entry name" value="dUTPase-like_sf"/>
</dbReference>
<keyword evidence="10" id="KW-1185">Reference proteome</keyword>
<keyword evidence="3" id="KW-0479">Metal-binding</keyword>
<evidence type="ECO:0000259" key="8">
    <source>
        <dbReference type="Pfam" id="PF00692"/>
    </source>
</evidence>
<dbReference type="Pfam" id="PF00692">
    <property type="entry name" value="dUTPase"/>
    <property type="match status" value="1"/>
</dbReference>
<comment type="catalytic activity">
    <reaction evidence="7">
        <text>dUTP + H2O = dUMP + diphosphate + H(+)</text>
        <dbReference type="Rhea" id="RHEA:10248"/>
        <dbReference type="ChEBI" id="CHEBI:15377"/>
        <dbReference type="ChEBI" id="CHEBI:15378"/>
        <dbReference type="ChEBI" id="CHEBI:33019"/>
        <dbReference type="ChEBI" id="CHEBI:61555"/>
        <dbReference type="ChEBI" id="CHEBI:246422"/>
        <dbReference type="EC" id="3.6.1.23"/>
    </reaction>
</comment>
<evidence type="ECO:0000313" key="9">
    <source>
        <dbReference type="EMBL" id="AJG20846.1"/>
    </source>
</evidence>
<dbReference type="GO" id="GO:0006226">
    <property type="term" value="P:dUMP biosynthetic process"/>
    <property type="evidence" value="ECO:0007669"/>
    <property type="project" value="InterPro"/>
</dbReference>
<evidence type="ECO:0000256" key="6">
    <source>
        <dbReference type="ARBA" id="ARBA00023080"/>
    </source>
</evidence>
<evidence type="ECO:0000313" key="10">
    <source>
        <dbReference type="Proteomes" id="UP000031843"/>
    </source>
</evidence>
<dbReference type="GO" id="GO:0046081">
    <property type="term" value="P:dUTP catabolic process"/>
    <property type="evidence" value="ECO:0007669"/>
    <property type="project" value="InterPro"/>
</dbReference>
<dbReference type="NCBIfam" id="TIGR00576">
    <property type="entry name" value="dut"/>
    <property type="match status" value="1"/>
</dbReference>
<accession>A0A0C4YJH0</accession>
<dbReference type="InterPro" id="IPR033704">
    <property type="entry name" value="dUTPase_trimeric"/>
</dbReference>
<dbReference type="GO" id="GO:0004170">
    <property type="term" value="F:dUTP diphosphatase activity"/>
    <property type="evidence" value="ECO:0007669"/>
    <property type="project" value="UniProtKB-EC"/>
</dbReference>
<evidence type="ECO:0000256" key="1">
    <source>
        <dbReference type="ARBA" id="ARBA00006581"/>
    </source>
</evidence>
<dbReference type="PANTHER" id="PTHR11241:SF0">
    <property type="entry name" value="DEOXYURIDINE 5'-TRIPHOSPHATE NUCLEOTIDOHYDROLASE"/>
    <property type="match status" value="1"/>
</dbReference>
<keyword evidence="5" id="KW-0460">Magnesium</keyword>
<feature type="domain" description="dUTPase-like" evidence="8">
    <location>
        <begin position="20"/>
        <end position="158"/>
    </location>
</feature>
<dbReference type="Proteomes" id="UP000031843">
    <property type="component" value="Chromosome main"/>
</dbReference>
<dbReference type="EMBL" id="CP010536">
    <property type="protein sequence ID" value="AJG20846.1"/>
    <property type="molecule type" value="Genomic_DNA"/>
</dbReference>
<evidence type="ECO:0000256" key="3">
    <source>
        <dbReference type="ARBA" id="ARBA00022723"/>
    </source>
</evidence>
<dbReference type="STRING" id="68895.RR42_m3480"/>